<feature type="transmembrane region" description="Helical" evidence="1">
    <location>
        <begin position="220"/>
        <end position="245"/>
    </location>
</feature>
<evidence type="ECO:0000256" key="1">
    <source>
        <dbReference type="SAM" id="Phobius"/>
    </source>
</evidence>
<dbReference type="PANTHER" id="PTHR37312">
    <property type="entry name" value="MEMBRANE-BOUND ACYLTRANSFERASE YKRP-RELATED"/>
    <property type="match status" value="1"/>
</dbReference>
<evidence type="ECO:0000313" key="4">
    <source>
        <dbReference type="Proteomes" id="UP000283700"/>
    </source>
</evidence>
<feature type="transmembrane region" description="Helical" evidence="1">
    <location>
        <begin position="68"/>
        <end position="90"/>
    </location>
</feature>
<dbReference type="InterPro" id="IPR002656">
    <property type="entry name" value="Acyl_transf_3_dom"/>
</dbReference>
<reference evidence="3 4" key="1">
    <citation type="submission" date="2018-08" db="EMBL/GenBank/DDBJ databases">
        <title>A genome reference for cultivated species of the human gut microbiota.</title>
        <authorList>
            <person name="Zou Y."/>
            <person name="Xue W."/>
            <person name="Luo G."/>
        </authorList>
    </citation>
    <scope>NUCLEOTIDE SEQUENCE [LARGE SCALE GENOMIC DNA]</scope>
    <source>
        <strain evidence="3 4">AF31-17AC</strain>
    </source>
</reference>
<feature type="transmembrane region" description="Helical" evidence="1">
    <location>
        <begin position="12"/>
        <end position="28"/>
    </location>
</feature>
<feature type="transmembrane region" description="Helical" evidence="1">
    <location>
        <begin position="102"/>
        <end position="119"/>
    </location>
</feature>
<dbReference type="PANTHER" id="PTHR37312:SF1">
    <property type="entry name" value="MEMBRANE-BOUND ACYLTRANSFERASE YKRP-RELATED"/>
    <property type="match status" value="1"/>
</dbReference>
<keyword evidence="3" id="KW-0808">Transferase</keyword>
<feature type="transmembrane region" description="Helical" evidence="1">
    <location>
        <begin position="266"/>
        <end position="287"/>
    </location>
</feature>
<keyword evidence="1" id="KW-1133">Transmembrane helix</keyword>
<keyword evidence="3" id="KW-0012">Acyltransferase</keyword>
<sequence>MKTRIALWDNLKFVLILLVVIGHFSKFFQNDSSIYRSVFLFIYAFHMPLFLFISGLFHKDEKIGEKCLFYISIGFFQKIIFYLTNLIVGIKSDFVLLGDNGIPWFMFVLAIYTIITYLLRHQNKLYICVFVMILACFVGLDTSIGDYLYLSRSIIFYPCYLLGTIVDRRKIEEIKEKNKVLLVPAILIIALWIYMCIEKIDVFYPLRLLFSGRNPFSGELYYIGPVERMICYIITFFVSVSLVILIPSKRIMWISKMGSRSIDVYFWHWPVYLLLERFFHIKQIFFLGVEGRILFLVIAVVVTVVLSSGGIISYPINLIKNCCYKKQSN</sequence>
<gene>
    <name evidence="3" type="ORF">DWZ29_11500</name>
</gene>
<feature type="domain" description="Acyltransferase 3" evidence="2">
    <location>
        <begin position="8"/>
        <end position="307"/>
    </location>
</feature>
<feature type="transmembrane region" description="Helical" evidence="1">
    <location>
        <begin position="150"/>
        <end position="168"/>
    </location>
</feature>
<keyword evidence="1" id="KW-0812">Transmembrane</keyword>
<evidence type="ECO:0000259" key="2">
    <source>
        <dbReference type="Pfam" id="PF01757"/>
    </source>
</evidence>
<evidence type="ECO:0000313" key="3">
    <source>
        <dbReference type="EMBL" id="RHN11711.1"/>
    </source>
</evidence>
<dbReference type="EMBL" id="QRQO01000034">
    <property type="protein sequence ID" value="RHN11711.1"/>
    <property type="molecule type" value="Genomic_DNA"/>
</dbReference>
<dbReference type="GO" id="GO:0016747">
    <property type="term" value="F:acyltransferase activity, transferring groups other than amino-acyl groups"/>
    <property type="evidence" value="ECO:0007669"/>
    <property type="project" value="InterPro"/>
</dbReference>
<dbReference type="InterPro" id="IPR052734">
    <property type="entry name" value="Nod_factor_acetyltransferase"/>
</dbReference>
<proteinExistence type="predicted"/>
<dbReference type="Proteomes" id="UP000283700">
    <property type="component" value="Unassembled WGS sequence"/>
</dbReference>
<name>A0A415U105_9FIRM</name>
<feature type="transmembrane region" description="Helical" evidence="1">
    <location>
        <begin position="34"/>
        <end position="56"/>
    </location>
</feature>
<protein>
    <submittedName>
        <fullName evidence="3">Acyltransferase</fullName>
    </submittedName>
</protein>
<accession>A0A415U105</accession>
<comment type="caution">
    <text evidence="3">The sequence shown here is derived from an EMBL/GenBank/DDBJ whole genome shotgun (WGS) entry which is preliminary data.</text>
</comment>
<feature type="transmembrane region" description="Helical" evidence="1">
    <location>
        <begin position="126"/>
        <end position="144"/>
    </location>
</feature>
<feature type="transmembrane region" description="Helical" evidence="1">
    <location>
        <begin position="180"/>
        <end position="200"/>
    </location>
</feature>
<dbReference type="Pfam" id="PF01757">
    <property type="entry name" value="Acyl_transf_3"/>
    <property type="match status" value="1"/>
</dbReference>
<dbReference type="AlphaFoldDB" id="A0A415U105"/>
<organism evidence="3 4">
    <name type="scientific">Anaerobutyricum hallii</name>
    <dbReference type="NCBI Taxonomy" id="39488"/>
    <lineage>
        <taxon>Bacteria</taxon>
        <taxon>Bacillati</taxon>
        <taxon>Bacillota</taxon>
        <taxon>Clostridia</taxon>
        <taxon>Lachnospirales</taxon>
        <taxon>Lachnospiraceae</taxon>
        <taxon>Anaerobutyricum</taxon>
    </lineage>
</organism>
<keyword evidence="1" id="KW-0472">Membrane</keyword>
<feature type="transmembrane region" description="Helical" evidence="1">
    <location>
        <begin position="293"/>
        <end position="316"/>
    </location>
</feature>